<dbReference type="Pfam" id="PF12937">
    <property type="entry name" value="F-box-like"/>
    <property type="match status" value="1"/>
</dbReference>
<feature type="domain" description="F-box" evidence="1">
    <location>
        <begin position="12"/>
        <end position="56"/>
    </location>
</feature>
<dbReference type="OrthoDB" id="10459061at2759"/>
<sequence length="303" mass="35223">MRHIAKPLSSLPELLELIFSYLSDESDIDLIYTCALVSRNFHHSARYFLYAHPFFRHPRSDHLNTNKFIRFRETVISARYGETLRSLTYTLNPKYLVDLLPHLTRLRSLNLRARNQDYHILSRRQPGQLATRLRETLSRHEFSSLKFHGYYVEDGFNTLNYLLEEARGLRHLALSQLKTLKGYPRRPLPCENASPIPLRSLTVGFPQLTRRHARENWVARSEAGYWLADYFGLKPCAICTSDLEELTIVDGGVFETRKIVEGTFASLKMLRLEGNVHLDNNFPKPFTAPSMFCCLSLSRNQVY</sequence>
<keyword evidence="3" id="KW-1185">Reference proteome</keyword>
<organism evidence="2 3">
    <name type="scientific">Macrolepiota fuliginosa MF-IS2</name>
    <dbReference type="NCBI Taxonomy" id="1400762"/>
    <lineage>
        <taxon>Eukaryota</taxon>
        <taxon>Fungi</taxon>
        <taxon>Dikarya</taxon>
        <taxon>Basidiomycota</taxon>
        <taxon>Agaricomycotina</taxon>
        <taxon>Agaricomycetes</taxon>
        <taxon>Agaricomycetidae</taxon>
        <taxon>Agaricales</taxon>
        <taxon>Agaricineae</taxon>
        <taxon>Agaricaceae</taxon>
        <taxon>Macrolepiota</taxon>
    </lineage>
</organism>
<comment type="caution">
    <text evidence="2">The sequence shown here is derived from an EMBL/GenBank/DDBJ whole genome shotgun (WGS) entry which is preliminary data.</text>
</comment>
<proteinExistence type="predicted"/>
<accession>A0A9P5XPD0</accession>
<name>A0A9P5XPD0_9AGAR</name>
<evidence type="ECO:0000313" key="3">
    <source>
        <dbReference type="Proteomes" id="UP000807342"/>
    </source>
</evidence>
<gene>
    <name evidence="2" type="ORF">P691DRAFT_808612</name>
</gene>
<dbReference type="EMBL" id="MU151054">
    <property type="protein sequence ID" value="KAF9454470.1"/>
    <property type="molecule type" value="Genomic_DNA"/>
</dbReference>
<reference evidence="2" key="1">
    <citation type="submission" date="2020-11" db="EMBL/GenBank/DDBJ databases">
        <authorList>
            <consortium name="DOE Joint Genome Institute"/>
            <person name="Ahrendt S."/>
            <person name="Riley R."/>
            <person name="Andreopoulos W."/>
            <person name="Labutti K."/>
            <person name="Pangilinan J."/>
            <person name="Ruiz-Duenas F.J."/>
            <person name="Barrasa J.M."/>
            <person name="Sanchez-Garcia M."/>
            <person name="Camarero S."/>
            <person name="Miyauchi S."/>
            <person name="Serrano A."/>
            <person name="Linde D."/>
            <person name="Babiker R."/>
            <person name="Drula E."/>
            <person name="Ayuso-Fernandez I."/>
            <person name="Pacheco R."/>
            <person name="Padilla G."/>
            <person name="Ferreira P."/>
            <person name="Barriuso J."/>
            <person name="Kellner H."/>
            <person name="Castanera R."/>
            <person name="Alfaro M."/>
            <person name="Ramirez L."/>
            <person name="Pisabarro A.G."/>
            <person name="Kuo A."/>
            <person name="Tritt A."/>
            <person name="Lipzen A."/>
            <person name="He G."/>
            <person name="Yan M."/>
            <person name="Ng V."/>
            <person name="Cullen D."/>
            <person name="Martin F."/>
            <person name="Rosso M.-N."/>
            <person name="Henrissat B."/>
            <person name="Hibbett D."/>
            <person name="Martinez A.T."/>
            <person name="Grigoriev I.V."/>
        </authorList>
    </citation>
    <scope>NUCLEOTIDE SEQUENCE</scope>
    <source>
        <strain evidence="2">MF-IS2</strain>
    </source>
</reference>
<dbReference type="AlphaFoldDB" id="A0A9P5XPD0"/>
<dbReference type="Proteomes" id="UP000807342">
    <property type="component" value="Unassembled WGS sequence"/>
</dbReference>
<protein>
    <recommendedName>
        <fullName evidence="1">F-box domain-containing protein</fullName>
    </recommendedName>
</protein>
<evidence type="ECO:0000313" key="2">
    <source>
        <dbReference type="EMBL" id="KAF9454470.1"/>
    </source>
</evidence>
<dbReference type="InterPro" id="IPR001810">
    <property type="entry name" value="F-box_dom"/>
</dbReference>
<evidence type="ECO:0000259" key="1">
    <source>
        <dbReference type="Pfam" id="PF12937"/>
    </source>
</evidence>